<organism evidence="2 3">
    <name type="scientific">Krasilnikovia cinnamomea</name>
    <dbReference type="NCBI Taxonomy" id="349313"/>
    <lineage>
        <taxon>Bacteria</taxon>
        <taxon>Bacillati</taxon>
        <taxon>Actinomycetota</taxon>
        <taxon>Actinomycetes</taxon>
        <taxon>Micromonosporales</taxon>
        <taxon>Micromonosporaceae</taxon>
        <taxon>Krasilnikovia</taxon>
    </lineage>
</organism>
<dbReference type="RefSeq" id="WP_130509336.1">
    <property type="nucleotide sequence ID" value="NZ_SHKY01000001.1"/>
</dbReference>
<dbReference type="GO" id="GO:0009190">
    <property type="term" value="P:cyclic nucleotide biosynthetic process"/>
    <property type="evidence" value="ECO:0007669"/>
    <property type="project" value="InterPro"/>
</dbReference>
<protein>
    <submittedName>
        <fullName evidence="2">Putative ATPase</fullName>
    </submittedName>
</protein>
<dbReference type="OrthoDB" id="33864at2"/>
<dbReference type="Gene3D" id="3.40.50.300">
    <property type="entry name" value="P-loop containing nucleotide triphosphate hydrolases"/>
    <property type="match status" value="1"/>
</dbReference>
<dbReference type="PANTHER" id="PTHR47691">
    <property type="entry name" value="REGULATOR-RELATED"/>
    <property type="match status" value="1"/>
</dbReference>
<dbReference type="GO" id="GO:0004016">
    <property type="term" value="F:adenylate cyclase activity"/>
    <property type="evidence" value="ECO:0007669"/>
    <property type="project" value="UniProtKB-ARBA"/>
</dbReference>
<dbReference type="InterPro" id="IPR001054">
    <property type="entry name" value="A/G_cyclase"/>
</dbReference>
<dbReference type="SUPFAM" id="SSF52540">
    <property type="entry name" value="P-loop containing nucleoside triphosphate hydrolases"/>
    <property type="match status" value="1"/>
</dbReference>
<evidence type="ECO:0000313" key="2">
    <source>
        <dbReference type="EMBL" id="RZU50395.1"/>
    </source>
</evidence>
<gene>
    <name evidence="2" type="ORF">EV385_2167</name>
</gene>
<dbReference type="Gene3D" id="3.30.70.1230">
    <property type="entry name" value="Nucleotide cyclase"/>
    <property type="match status" value="1"/>
</dbReference>
<dbReference type="PRINTS" id="PR00364">
    <property type="entry name" value="DISEASERSIST"/>
</dbReference>
<sequence length="886" mass="94336">MSGRTELPSGLVTFMFTDIEGSTRLARMLAEAYGAVLHAHREVIRAVLHDFGGAELFTEGDSFFVAFGNAAVAVTACVAMQRALAAHGWPGPDVMPRVRIGLHTGRATPVGGEYTSAEVHRAARVAAAAHGGQVLCSEATVRAATAQPPAGAAPHPMEGVDLLDLGLYHLRGFDDPERIFQVAAPGLERSFPRPRTPGAARHNLPAPLTTFVGRRAELAELTALVGKHRLVTVVGGGGAGKSRLALAAAEQLLPGYPDGVWVVDVAAGTDDLPVAVARALGVRAEPDRRLIETIVDRCAHRRLLLLVDTCDAAPAAVRSAVRHLLAGCPGLRVLATGRQPVGVHGELAWRIPPLAPADAFTLLGERAAAARGGQRVPPREDADLVRVASRLEGLPLALELAAQRLQLLSAAQLASRLDDPLTALDAGREDTAGVIGADCRISEAAERHNSLTRTVDWSYRRLGERAARLLERLAVFAGPVELAAVEWCDDEALGALSELTTASLIEVVPGPRYRMPEQVRGYAMRRLVAAGEERAVRERHVGWALHVLDAMAVDADGEPRTVSLTELAPYVGEWQAALRWVVGNGSVRAGLRLAAALDPWWREYGGARDGRDLLFRLYGRLSEEDVTPAELAGVYLVHAGLAEDPDEQTRFLHRAELVAHTADLPVLVLAAMVGRRVNLLRDKRFADAERLCREVIAHAERCHVAGAALPAVLTLAELLWRRGSLDEAAELLGAARQAEAGRPGDRGRRTVDWLLGMVALRRGDLVAAHDHLVVALRSRLRHGFRGAAADAVAAIAVRCALGGDAATAAVLFGGAESVRGERRAEVFGGFWSAQQAGVRATLGDGAFDAAYADGAQLGFDRIVAMALAVEHPDLEQGSARFAPTLH</sequence>
<evidence type="ECO:0000259" key="1">
    <source>
        <dbReference type="PROSITE" id="PS50125"/>
    </source>
</evidence>
<dbReference type="SMART" id="SM00044">
    <property type="entry name" value="CYCc"/>
    <property type="match status" value="1"/>
</dbReference>
<dbReference type="AlphaFoldDB" id="A0A4Q7ZJH1"/>
<accession>A0A4Q7ZJH1</accession>
<dbReference type="Proteomes" id="UP000292564">
    <property type="component" value="Unassembled WGS sequence"/>
</dbReference>
<dbReference type="PROSITE" id="PS50125">
    <property type="entry name" value="GUANYLATE_CYCLASE_2"/>
    <property type="match status" value="1"/>
</dbReference>
<dbReference type="EMBL" id="SHKY01000001">
    <property type="protein sequence ID" value="RZU50395.1"/>
    <property type="molecule type" value="Genomic_DNA"/>
</dbReference>
<comment type="caution">
    <text evidence="2">The sequence shown here is derived from an EMBL/GenBank/DDBJ whole genome shotgun (WGS) entry which is preliminary data.</text>
</comment>
<dbReference type="InterPro" id="IPR029787">
    <property type="entry name" value="Nucleotide_cyclase"/>
</dbReference>
<evidence type="ECO:0000313" key="3">
    <source>
        <dbReference type="Proteomes" id="UP000292564"/>
    </source>
</evidence>
<dbReference type="Pfam" id="PF00211">
    <property type="entry name" value="Guanylate_cyc"/>
    <property type="match status" value="1"/>
</dbReference>
<dbReference type="SUPFAM" id="SSF55073">
    <property type="entry name" value="Nucleotide cyclase"/>
    <property type="match status" value="1"/>
</dbReference>
<name>A0A4Q7ZJH1_9ACTN</name>
<reference evidence="2 3" key="1">
    <citation type="submission" date="2019-02" db="EMBL/GenBank/DDBJ databases">
        <title>Sequencing the genomes of 1000 actinobacteria strains.</title>
        <authorList>
            <person name="Klenk H.-P."/>
        </authorList>
    </citation>
    <scope>NUCLEOTIDE SEQUENCE [LARGE SCALE GENOMIC DNA]</scope>
    <source>
        <strain evidence="2 3">DSM 45162</strain>
    </source>
</reference>
<keyword evidence="3" id="KW-1185">Reference proteome</keyword>
<dbReference type="PANTHER" id="PTHR47691:SF3">
    <property type="entry name" value="HTH-TYPE TRANSCRIPTIONAL REGULATOR RV0890C-RELATED"/>
    <property type="match status" value="1"/>
</dbReference>
<proteinExistence type="predicted"/>
<dbReference type="InterPro" id="IPR027417">
    <property type="entry name" value="P-loop_NTPase"/>
</dbReference>
<feature type="domain" description="Guanylate cyclase" evidence="1">
    <location>
        <begin position="13"/>
        <end position="126"/>
    </location>
</feature>
<dbReference type="GO" id="GO:0035556">
    <property type="term" value="P:intracellular signal transduction"/>
    <property type="evidence" value="ECO:0007669"/>
    <property type="project" value="InterPro"/>
</dbReference>
<dbReference type="CDD" id="cd07302">
    <property type="entry name" value="CHD"/>
    <property type="match status" value="1"/>
</dbReference>